<name>A0A3E0HIK2_9PSEU</name>
<dbReference type="RefSeq" id="WP_281283145.1">
    <property type="nucleotide sequence ID" value="NZ_CP144375.1"/>
</dbReference>
<dbReference type="Proteomes" id="UP000256269">
    <property type="component" value="Unassembled WGS sequence"/>
</dbReference>
<evidence type="ECO:0000313" key="2">
    <source>
        <dbReference type="Proteomes" id="UP000256269"/>
    </source>
</evidence>
<accession>A0A3E0HIK2</accession>
<dbReference type="EMBL" id="QUNO01000007">
    <property type="protein sequence ID" value="REH46238.1"/>
    <property type="molecule type" value="Genomic_DNA"/>
</dbReference>
<dbReference type="AlphaFoldDB" id="A0A3E0HIK2"/>
<sequence length="44" mass="4934">MTHPFQFLGVQPPDQAGLHGRTARRMLRKVAYALGRSVNRVAKT</sequence>
<proteinExistence type="predicted"/>
<keyword evidence="2" id="KW-1185">Reference proteome</keyword>
<organism evidence="1 2">
    <name type="scientific">Kutzneria buriramensis</name>
    <dbReference type="NCBI Taxonomy" id="1045776"/>
    <lineage>
        <taxon>Bacteria</taxon>
        <taxon>Bacillati</taxon>
        <taxon>Actinomycetota</taxon>
        <taxon>Actinomycetes</taxon>
        <taxon>Pseudonocardiales</taxon>
        <taxon>Pseudonocardiaceae</taxon>
        <taxon>Kutzneria</taxon>
    </lineage>
</organism>
<gene>
    <name evidence="1" type="ORF">BCF44_107371</name>
</gene>
<reference evidence="1 2" key="1">
    <citation type="submission" date="2018-08" db="EMBL/GenBank/DDBJ databases">
        <title>Genomic Encyclopedia of Archaeal and Bacterial Type Strains, Phase II (KMG-II): from individual species to whole genera.</title>
        <authorList>
            <person name="Goeker M."/>
        </authorList>
    </citation>
    <scope>NUCLEOTIDE SEQUENCE [LARGE SCALE GENOMIC DNA]</scope>
    <source>
        <strain evidence="1 2">DSM 45791</strain>
    </source>
</reference>
<evidence type="ECO:0000313" key="1">
    <source>
        <dbReference type="EMBL" id="REH46238.1"/>
    </source>
</evidence>
<protein>
    <submittedName>
        <fullName evidence="1">Uncharacterized protein</fullName>
    </submittedName>
</protein>
<comment type="caution">
    <text evidence="1">The sequence shown here is derived from an EMBL/GenBank/DDBJ whole genome shotgun (WGS) entry which is preliminary data.</text>
</comment>